<dbReference type="KEGG" id="tci:A7K98_05850"/>
<accession>A0A1Y0L5Q6</accession>
<dbReference type="Proteomes" id="UP000195729">
    <property type="component" value="Chromosome"/>
</dbReference>
<keyword evidence="1" id="KW-0812">Transmembrane</keyword>
<feature type="transmembrane region" description="Helical" evidence="1">
    <location>
        <begin position="31"/>
        <end position="50"/>
    </location>
</feature>
<sequence length="74" mass="8919">MLIFQGPAISRFRLLLCSKLIYLYISEWDPMIKDLFIIVCLSVVLSLLFFRDCLLSYFRPVLFFHWWYSSAVFI</sequence>
<dbReference type="EMBL" id="CP015579">
    <property type="protein sequence ID" value="ARU93353.1"/>
    <property type="molecule type" value="Genomic_DNA"/>
</dbReference>
<evidence type="ECO:0000313" key="5">
    <source>
        <dbReference type="Proteomes" id="UP000195814"/>
    </source>
</evidence>
<evidence type="ECO:0000256" key="1">
    <source>
        <dbReference type="SAM" id="Phobius"/>
    </source>
</evidence>
<keyword evidence="1" id="KW-1133">Transmembrane helix</keyword>
<evidence type="ECO:0000313" key="2">
    <source>
        <dbReference type="EMBL" id="ARU93353.1"/>
    </source>
</evidence>
<organism evidence="2 5">
    <name type="scientific">Tatumella citrea</name>
    <name type="common">Pantoea citrea</name>
    <dbReference type="NCBI Taxonomy" id="53336"/>
    <lineage>
        <taxon>Bacteria</taxon>
        <taxon>Pseudomonadati</taxon>
        <taxon>Pseudomonadota</taxon>
        <taxon>Gammaproteobacteria</taxon>
        <taxon>Enterobacterales</taxon>
        <taxon>Erwiniaceae</taxon>
        <taxon>Tatumella</taxon>
    </lineage>
</organism>
<dbReference type="AlphaFoldDB" id="A0A1Y0L5Q6"/>
<reference evidence="4 5" key="1">
    <citation type="submission" date="2016-05" db="EMBL/GenBank/DDBJ databases">
        <title>Complete genome sequence of two 2,5-diketo-D-glunonic acid producing strain Tatumella citrea.</title>
        <authorList>
            <person name="Duan C."/>
            <person name="Yang J."/>
            <person name="Yang S."/>
        </authorList>
    </citation>
    <scope>NUCLEOTIDE SEQUENCE [LARGE SCALE GENOMIC DNA]</scope>
    <source>
        <strain evidence="3 4">ATCC 39140</strain>
        <strain evidence="2 5">DSM 13699</strain>
    </source>
</reference>
<evidence type="ECO:0000313" key="3">
    <source>
        <dbReference type="EMBL" id="ARU97391.1"/>
    </source>
</evidence>
<name>A0A1Y0L5Q6_TATCI</name>
<protein>
    <submittedName>
        <fullName evidence="2">Uncharacterized protein</fullName>
    </submittedName>
</protein>
<dbReference type="Proteomes" id="UP000195814">
    <property type="component" value="Chromosome"/>
</dbReference>
<evidence type="ECO:0000313" key="4">
    <source>
        <dbReference type="Proteomes" id="UP000195729"/>
    </source>
</evidence>
<gene>
    <name evidence="2" type="ORF">A7K98_05850</name>
    <name evidence="3" type="ORF">A7K99_05850</name>
</gene>
<keyword evidence="1" id="KW-0472">Membrane</keyword>
<keyword evidence="4" id="KW-1185">Reference proteome</keyword>
<dbReference type="EMBL" id="CP015581">
    <property type="protein sequence ID" value="ARU97391.1"/>
    <property type="molecule type" value="Genomic_DNA"/>
</dbReference>
<proteinExistence type="predicted"/>